<keyword evidence="3" id="KW-1185">Reference proteome</keyword>
<protein>
    <submittedName>
        <fullName evidence="2">ABC-type tungstate transport system, periplasmic binding protein</fullName>
    </submittedName>
</protein>
<sequence length="278" mass="30360">MKHRIGPWIVALFVMGLVTLSSACTWSDSSGQSQEEFILATTTSTYDSGLLDTLIPLFEAESGYRVKVIAVGSGAVLSMGEQGEADVLFTHAPDAEEELAESGEVVNRRAVMANEFVLLGPEDDPAGVRNRTAVGAFQTIAEQGAMFYSRGDGSGTHIQELNIWEESGVAPAFNGYEETGQGMAETLRIAAERRGYLLTDRGTYLSLRDELDTLTILVEGKEELQNPYHVMQVNPERFDQVNEQGAEAFVSFMVSDTARNEISSFGEEAYGEPLFFVD</sequence>
<accession>A0A1D7QXW2</accession>
<evidence type="ECO:0000313" key="2">
    <source>
        <dbReference type="EMBL" id="AOM83840.1"/>
    </source>
</evidence>
<organism evidence="2 3">
    <name type="scientific">Salisediminibacterium beveridgei</name>
    <dbReference type="NCBI Taxonomy" id="632773"/>
    <lineage>
        <taxon>Bacteria</taxon>
        <taxon>Bacillati</taxon>
        <taxon>Bacillota</taxon>
        <taxon>Bacilli</taxon>
        <taxon>Bacillales</taxon>
        <taxon>Bacillaceae</taxon>
        <taxon>Salisediminibacterium</taxon>
    </lineage>
</organism>
<dbReference type="PATRIC" id="fig|632773.3.peg.2617"/>
<dbReference type="PANTHER" id="PTHR37945:SF1">
    <property type="entry name" value="EXTRACELLULAR TUNGSTATE BINDING PROTEIN"/>
    <property type="match status" value="1"/>
</dbReference>
<dbReference type="EMBL" id="CP012502">
    <property type="protein sequence ID" value="AOM83840.1"/>
    <property type="molecule type" value="Genomic_DNA"/>
</dbReference>
<feature type="domain" description="PBP" evidence="1">
    <location>
        <begin position="36"/>
        <end position="256"/>
    </location>
</feature>
<dbReference type="STRING" id="632773.BBEV_2501"/>
<dbReference type="KEGG" id="bbev:BBEV_2501"/>
<gene>
    <name evidence="2" type="ORF">BBEV_2501</name>
</gene>
<reference evidence="2 3" key="1">
    <citation type="submission" date="2015-08" db="EMBL/GenBank/DDBJ databases">
        <title>The complete genome sequence of Bacillus beveridgei MLTeJB.</title>
        <authorList>
            <person name="Hanson T.E."/>
            <person name="Mesa C."/>
            <person name="Basesman S.M."/>
            <person name="Oremland R.S."/>
        </authorList>
    </citation>
    <scope>NUCLEOTIDE SEQUENCE [LARGE SCALE GENOMIC DNA]</scope>
    <source>
        <strain evidence="2 3">MLTeJB</strain>
    </source>
</reference>
<evidence type="ECO:0000313" key="3">
    <source>
        <dbReference type="Proteomes" id="UP000094463"/>
    </source>
</evidence>
<proteinExistence type="predicted"/>
<dbReference type="Pfam" id="PF12849">
    <property type="entry name" value="PBP_like_2"/>
    <property type="match status" value="1"/>
</dbReference>
<dbReference type="AlphaFoldDB" id="A0A1D7QXW2"/>
<dbReference type="PROSITE" id="PS51257">
    <property type="entry name" value="PROKAR_LIPOPROTEIN"/>
    <property type="match status" value="1"/>
</dbReference>
<dbReference type="Proteomes" id="UP000094463">
    <property type="component" value="Chromosome"/>
</dbReference>
<dbReference type="OrthoDB" id="186379at2"/>
<dbReference type="PANTHER" id="PTHR37945">
    <property type="entry name" value="EXTRACELLULAR TUNGSTATE BINDING PROTEIN"/>
    <property type="match status" value="1"/>
</dbReference>
<name>A0A1D7QXW2_9BACI</name>
<dbReference type="SUPFAM" id="SSF53850">
    <property type="entry name" value="Periplasmic binding protein-like II"/>
    <property type="match status" value="1"/>
</dbReference>
<dbReference type="InterPro" id="IPR052738">
    <property type="entry name" value="ABC-Tungstate_binding"/>
</dbReference>
<dbReference type="RefSeq" id="WP_069365780.1">
    <property type="nucleotide sequence ID" value="NZ_CP012502.1"/>
</dbReference>
<evidence type="ECO:0000259" key="1">
    <source>
        <dbReference type="Pfam" id="PF12849"/>
    </source>
</evidence>
<dbReference type="Gene3D" id="3.40.190.10">
    <property type="entry name" value="Periplasmic binding protein-like II"/>
    <property type="match status" value="2"/>
</dbReference>
<dbReference type="InterPro" id="IPR024370">
    <property type="entry name" value="PBP_domain"/>
</dbReference>